<protein>
    <submittedName>
        <fullName evidence="1">Uncharacterized protein</fullName>
    </submittedName>
</protein>
<organism evidence="1">
    <name type="scientific">marine metagenome</name>
    <dbReference type="NCBI Taxonomy" id="408172"/>
    <lineage>
        <taxon>unclassified sequences</taxon>
        <taxon>metagenomes</taxon>
        <taxon>ecological metagenomes</taxon>
    </lineage>
</organism>
<gene>
    <name evidence="1" type="ORF">METZ01_LOCUS40821</name>
</gene>
<dbReference type="EMBL" id="UINC01001748">
    <property type="protein sequence ID" value="SUZ87967.1"/>
    <property type="molecule type" value="Genomic_DNA"/>
</dbReference>
<dbReference type="AlphaFoldDB" id="A0A381RDN1"/>
<name>A0A381RDN1_9ZZZZ</name>
<evidence type="ECO:0000313" key="1">
    <source>
        <dbReference type="EMBL" id="SUZ87967.1"/>
    </source>
</evidence>
<sequence length="25" mass="2796">MQEANVGEIVVNVRKIIFLIVQGLL</sequence>
<accession>A0A381RDN1</accession>
<proteinExistence type="predicted"/>
<reference evidence="1" key="1">
    <citation type="submission" date="2018-05" db="EMBL/GenBank/DDBJ databases">
        <authorList>
            <person name="Lanie J.A."/>
            <person name="Ng W.-L."/>
            <person name="Kazmierczak K.M."/>
            <person name="Andrzejewski T.M."/>
            <person name="Davidsen T.M."/>
            <person name="Wayne K.J."/>
            <person name="Tettelin H."/>
            <person name="Glass J.I."/>
            <person name="Rusch D."/>
            <person name="Podicherti R."/>
            <person name="Tsui H.-C.T."/>
            <person name="Winkler M.E."/>
        </authorList>
    </citation>
    <scope>NUCLEOTIDE SEQUENCE</scope>
</reference>